<keyword evidence="4 5" id="KW-0012">Acyltransferase</keyword>
<organism evidence="6 7">
    <name type="scientific">Janthinobacterium agaricidamnosum</name>
    <dbReference type="NCBI Taxonomy" id="55508"/>
    <lineage>
        <taxon>Bacteria</taxon>
        <taxon>Pseudomonadati</taxon>
        <taxon>Pseudomonadota</taxon>
        <taxon>Betaproteobacteria</taxon>
        <taxon>Burkholderiales</taxon>
        <taxon>Oxalobacteraceae</taxon>
        <taxon>Janthinobacterium</taxon>
    </lineage>
</organism>
<dbReference type="Gene3D" id="2.160.10.10">
    <property type="entry name" value="Hexapeptide repeat proteins"/>
    <property type="match status" value="1"/>
</dbReference>
<dbReference type="EC" id="2.3.1.30" evidence="5"/>
<evidence type="ECO:0000256" key="1">
    <source>
        <dbReference type="ARBA" id="ARBA00007274"/>
    </source>
</evidence>
<dbReference type="AlphaFoldDB" id="A0A3G2E839"/>
<dbReference type="GO" id="GO:0006535">
    <property type="term" value="P:cysteine biosynthetic process from serine"/>
    <property type="evidence" value="ECO:0007669"/>
    <property type="project" value="InterPro"/>
</dbReference>
<dbReference type="CDD" id="cd03354">
    <property type="entry name" value="LbH_SAT"/>
    <property type="match status" value="1"/>
</dbReference>
<protein>
    <recommendedName>
        <fullName evidence="5">Serine acetyltransferase</fullName>
        <ecNumber evidence="5">2.3.1.30</ecNumber>
    </recommendedName>
</protein>
<keyword evidence="3" id="KW-0677">Repeat</keyword>
<evidence type="ECO:0000256" key="4">
    <source>
        <dbReference type="ARBA" id="ARBA00023315"/>
    </source>
</evidence>
<dbReference type="InterPro" id="IPR011004">
    <property type="entry name" value="Trimer_LpxA-like_sf"/>
</dbReference>
<comment type="similarity">
    <text evidence="1 5">Belongs to the transferase hexapeptide repeat family.</text>
</comment>
<evidence type="ECO:0000256" key="5">
    <source>
        <dbReference type="PIRNR" id="PIRNR000441"/>
    </source>
</evidence>
<dbReference type="EMBL" id="CP033019">
    <property type="protein sequence ID" value="AYM75315.1"/>
    <property type="molecule type" value="Genomic_DNA"/>
</dbReference>
<dbReference type="GO" id="GO:0005737">
    <property type="term" value="C:cytoplasm"/>
    <property type="evidence" value="ECO:0007669"/>
    <property type="project" value="InterPro"/>
</dbReference>
<accession>A0A3G2E839</accession>
<sequence length="192" mass="20912">MTTWTALKADTYRLFGRSSWPLTFKEILRSRTFRVVATARLCQAVSQARGLWPVFLPFCKLVHRYAASQAGVDFPWRAQIGPGFALTHGWGMVMSPGAVIGRNVTLFHGVTLGRRDRIARDGQRVTGYPTLEDEVWVGPHAIITGGITIGRGSRIGGGAVVTEDIPPYSIVVGNPGKVVKSGCTPDVMHRVP</sequence>
<dbReference type="PROSITE" id="PS00101">
    <property type="entry name" value="HEXAPEP_TRANSFERASES"/>
    <property type="match status" value="1"/>
</dbReference>
<dbReference type="PANTHER" id="PTHR42811">
    <property type="entry name" value="SERINE ACETYLTRANSFERASE"/>
    <property type="match status" value="1"/>
</dbReference>
<dbReference type="SUPFAM" id="SSF51161">
    <property type="entry name" value="Trimeric LpxA-like enzymes"/>
    <property type="match status" value="1"/>
</dbReference>
<reference evidence="6 7" key="1">
    <citation type="submission" date="2018-10" db="EMBL/GenBank/DDBJ databases">
        <title>Effects of UV and annual dynamics of microbial communities in freshwater RAS systems.</title>
        <authorList>
            <person name="Bekkelund A.K."/>
            <person name="Hansen B.R."/>
            <person name="Stokken H."/>
            <person name="Eriksen B.F."/>
            <person name="Kashulin N.A."/>
        </authorList>
    </citation>
    <scope>NUCLEOTIDE SEQUENCE [LARGE SCALE GENOMIC DNA]</scope>
    <source>
        <strain evidence="6 7">BHSEK</strain>
    </source>
</reference>
<dbReference type="InterPro" id="IPR001451">
    <property type="entry name" value="Hexapep"/>
</dbReference>
<dbReference type="InterPro" id="IPR018357">
    <property type="entry name" value="Hexapep_transf_CS"/>
</dbReference>
<proteinExistence type="inferred from homology"/>
<dbReference type="InterPro" id="IPR005881">
    <property type="entry name" value="Ser_O-AcTrfase"/>
</dbReference>
<evidence type="ECO:0000313" key="6">
    <source>
        <dbReference type="EMBL" id="AYM75315.1"/>
    </source>
</evidence>
<evidence type="ECO:0000313" key="7">
    <source>
        <dbReference type="Proteomes" id="UP000279594"/>
    </source>
</evidence>
<comment type="catalytic activity">
    <reaction evidence="5">
        <text>L-serine + acetyl-CoA = O-acetyl-L-serine + CoA</text>
        <dbReference type="Rhea" id="RHEA:24560"/>
        <dbReference type="ChEBI" id="CHEBI:33384"/>
        <dbReference type="ChEBI" id="CHEBI:57287"/>
        <dbReference type="ChEBI" id="CHEBI:57288"/>
        <dbReference type="ChEBI" id="CHEBI:58340"/>
        <dbReference type="EC" id="2.3.1.30"/>
    </reaction>
</comment>
<dbReference type="InterPro" id="IPR045304">
    <property type="entry name" value="LbH_SAT"/>
</dbReference>
<dbReference type="PIRSF" id="PIRSF000441">
    <property type="entry name" value="CysE"/>
    <property type="match status" value="1"/>
</dbReference>
<name>A0A3G2E839_9BURK</name>
<keyword evidence="7" id="KW-1185">Reference proteome</keyword>
<evidence type="ECO:0000256" key="3">
    <source>
        <dbReference type="ARBA" id="ARBA00022737"/>
    </source>
</evidence>
<dbReference type="Pfam" id="PF00132">
    <property type="entry name" value="Hexapep"/>
    <property type="match status" value="1"/>
</dbReference>
<dbReference type="GO" id="GO:0009001">
    <property type="term" value="F:serine O-acetyltransferase activity"/>
    <property type="evidence" value="ECO:0007669"/>
    <property type="project" value="UniProtKB-EC"/>
</dbReference>
<keyword evidence="2 5" id="KW-0808">Transferase</keyword>
<dbReference type="Proteomes" id="UP000279594">
    <property type="component" value="Chromosome"/>
</dbReference>
<gene>
    <name evidence="6" type="ORF">D9M09_05480</name>
</gene>
<evidence type="ECO:0000256" key="2">
    <source>
        <dbReference type="ARBA" id="ARBA00022679"/>
    </source>
</evidence>